<evidence type="ECO:0000313" key="5">
    <source>
        <dbReference type="WormBase" id="SRAE_2000184700"/>
    </source>
</evidence>
<name>A0A090LBS5_STRRB</name>
<dbReference type="RefSeq" id="XP_024506382.1">
    <property type="nucleotide sequence ID" value="XM_024652846.1"/>
</dbReference>
<reference evidence="4" key="2">
    <citation type="submission" date="2020-12" db="UniProtKB">
        <authorList>
            <consortium name="WormBaseParasite"/>
        </authorList>
    </citation>
    <scope>IDENTIFICATION</scope>
</reference>
<dbReference type="Pfam" id="PF07766">
    <property type="entry name" value="LETM1_RBD"/>
    <property type="match status" value="1"/>
</dbReference>
<dbReference type="WormBase" id="SRAE_2000184700">
    <property type="protein sequence ID" value="SRP01354"/>
    <property type="gene ID" value="WBGene00262053"/>
</dbReference>
<proteinExistence type="predicted"/>
<accession>A0A090LBS5</accession>
<keyword evidence="3" id="KW-1185">Reference proteome</keyword>
<protein>
    <submittedName>
        <fullName evidence="4">LETM1 domain-containing protein</fullName>
    </submittedName>
</protein>
<organism evidence="2">
    <name type="scientific">Strongyloides ratti</name>
    <name type="common">Parasitic roundworm</name>
    <dbReference type="NCBI Taxonomy" id="34506"/>
    <lineage>
        <taxon>Eukaryota</taxon>
        <taxon>Metazoa</taxon>
        <taxon>Ecdysozoa</taxon>
        <taxon>Nematoda</taxon>
        <taxon>Chromadorea</taxon>
        <taxon>Rhabditida</taxon>
        <taxon>Tylenchina</taxon>
        <taxon>Panagrolaimomorpha</taxon>
        <taxon>Strongyloidoidea</taxon>
        <taxon>Strongyloididae</taxon>
        <taxon>Strongyloides</taxon>
    </lineage>
</organism>
<evidence type="ECO:0000313" key="4">
    <source>
        <dbReference type="WBParaSite" id="SRAE_2000184700.1"/>
    </source>
</evidence>
<dbReference type="OrthoDB" id="73691at2759"/>
<dbReference type="Proteomes" id="UP000035682">
    <property type="component" value="Unplaced"/>
</dbReference>
<dbReference type="WBParaSite" id="SRAE_2000184700.1">
    <property type="protein sequence ID" value="SRAE_2000184700.1"/>
    <property type="gene ID" value="WBGene00262053"/>
</dbReference>
<evidence type="ECO:0000313" key="3">
    <source>
        <dbReference type="Proteomes" id="UP000035682"/>
    </source>
</evidence>
<gene>
    <name evidence="2 4 5" type="ORF">SRAE_2000184700</name>
</gene>
<dbReference type="AlphaFoldDB" id="A0A090LBS5"/>
<dbReference type="InterPro" id="IPR033122">
    <property type="entry name" value="LETM1-like_RBD"/>
</dbReference>
<dbReference type="EMBL" id="LN609529">
    <property type="protein sequence ID" value="CEF67182.1"/>
    <property type="molecule type" value="Genomic_DNA"/>
</dbReference>
<reference evidence="2 3" key="1">
    <citation type="submission" date="2014-09" db="EMBL/GenBank/DDBJ databases">
        <authorList>
            <person name="Martin A.A."/>
        </authorList>
    </citation>
    <scope>NUCLEOTIDE SEQUENCE</scope>
    <source>
        <strain evidence="3">ED321</strain>
        <strain evidence="2">ED321 Heterogonic</strain>
    </source>
</reference>
<evidence type="ECO:0000259" key="1">
    <source>
        <dbReference type="Pfam" id="PF07766"/>
    </source>
</evidence>
<sequence>MILAPKYVLTRHFWTTPKYKQFLSSNLISKSQAHFVPLLSNIKLKDEISLPVKLSDINDNNISISQLEEMNKIQLYHLLRFYQISPFNGITKLKERALLIHCLDNKLKTENNNSIDTMDEREIVTQLYLRRIIFANEESIDILRERLKEWLKYSDKFYKSENESFSLYVPVLIQGNQH</sequence>
<feature type="domain" description="Letm1 RBD" evidence="1">
    <location>
        <begin position="66"/>
        <end position="155"/>
    </location>
</feature>
<dbReference type="GeneID" id="36379547"/>
<evidence type="ECO:0000313" key="2">
    <source>
        <dbReference type="EMBL" id="CEF67182.1"/>
    </source>
</evidence>
<dbReference type="CTD" id="36379547"/>